<dbReference type="InterPro" id="IPR003593">
    <property type="entry name" value="AAA+_ATPase"/>
</dbReference>
<dbReference type="PROSITE" id="PS50893">
    <property type="entry name" value="ABC_TRANSPORTER_2"/>
    <property type="match status" value="1"/>
</dbReference>
<sequence length="233" mass="25123">MTLRLDRVSRHFDVGGETVRAVDGVSLTIERGELIALYGPSGSGKSTLLLLAAGLDRPDSGSVSWDGVPVPLGGRAADRWRRDTLGVLLQQPQLVEGVPLHRSAGLRLEARGMRRSQARLAGIRALREVGLGHRLEHRPDQLSIGQRQRAAIARALTTDPALILADEPTGSLDSQTSAQIVDLLDALAHERGRAVLIVTHDPQLAHRADRVLRLADGRLSEPVHDPADLSPQP</sequence>
<dbReference type="RefSeq" id="WP_183344130.1">
    <property type="nucleotide sequence ID" value="NZ_JACHNU010000006.1"/>
</dbReference>
<accession>A0A840IGT0</accession>
<comment type="caution">
    <text evidence="5">The sequence shown here is derived from an EMBL/GenBank/DDBJ whole genome shotgun (WGS) entry which is preliminary data.</text>
</comment>
<dbReference type="InterPro" id="IPR027417">
    <property type="entry name" value="P-loop_NTPase"/>
</dbReference>
<dbReference type="GO" id="GO:0005524">
    <property type="term" value="F:ATP binding"/>
    <property type="evidence" value="ECO:0007669"/>
    <property type="project" value="UniProtKB-KW"/>
</dbReference>
<dbReference type="GO" id="GO:0005886">
    <property type="term" value="C:plasma membrane"/>
    <property type="evidence" value="ECO:0007669"/>
    <property type="project" value="TreeGrafter"/>
</dbReference>
<evidence type="ECO:0000259" key="4">
    <source>
        <dbReference type="PROSITE" id="PS50893"/>
    </source>
</evidence>
<gene>
    <name evidence="5" type="ORF">BDZ31_003870</name>
</gene>
<dbReference type="SMART" id="SM00382">
    <property type="entry name" value="AAA"/>
    <property type="match status" value="1"/>
</dbReference>
<dbReference type="GO" id="GO:0022857">
    <property type="term" value="F:transmembrane transporter activity"/>
    <property type="evidence" value="ECO:0007669"/>
    <property type="project" value="TreeGrafter"/>
</dbReference>
<dbReference type="Gene3D" id="3.40.50.300">
    <property type="entry name" value="P-loop containing nucleotide triphosphate hydrolases"/>
    <property type="match status" value="1"/>
</dbReference>
<evidence type="ECO:0000256" key="2">
    <source>
        <dbReference type="ARBA" id="ARBA00022741"/>
    </source>
</evidence>
<evidence type="ECO:0000313" key="5">
    <source>
        <dbReference type="EMBL" id="MBB4664267.1"/>
    </source>
</evidence>
<reference evidence="5 6" key="1">
    <citation type="submission" date="2020-08" db="EMBL/GenBank/DDBJ databases">
        <title>Genomic Encyclopedia of Archaeal and Bacterial Type Strains, Phase II (KMG-II): from individual species to whole genera.</title>
        <authorList>
            <person name="Goeker M."/>
        </authorList>
    </citation>
    <scope>NUCLEOTIDE SEQUENCE [LARGE SCALE GENOMIC DNA]</scope>
    <source>
        <strain evidence="5 6">DSM 23288</strain>
    </source>
</reference>
<evidence type="ECO:0000313" key="6">
    <source>
        <dbReference type="Proteomes" id="UP000585272"/>
    </source>
</evidence>
<dbReference type="PANTHER" id="PTHR24220:SF685">
    <property type="entry name" value="ABC TRANSPORTER RELATED"/>
    <property type="match status" value="1"/>
</dbReference>
<feature type="domain" description="ABC transporter" evidence="4">
    <location>
        <begin position="3"/>
        <end position="231"/>
    </location>
</feature>
<dbReference type="EMBL" id="JACHNU010000006">
    <property type="protein sequence ID" value="MBB4664267.1"/>
    <property type="molecule type" value="Genomic_DNA"/>
</dbReference>
<name>A0A840IGT0_9ACTN</name>
<dbReference type="PANTHER" id="PTHR24220">
    <property type="entry name" value="IMPORT ATP-BINDING PROTEIN"/>
    <property type="match status" value="1"/>
</dbReference>
<dbReference type="AlphaFoldDB" id="A0A840IGT0"/>
<evidence type="ECO:0000256" key="3">
    <source>
        <dbReference type="ARBA" id="ARBA00022840"/>
    </source>
</evidence>
<dbReference type="Pfam" id="PF00005">
    <property type="entry name" value="ABC_tran"/>
    <property type="match status" value="1"/>
</dbReference>
<keyword evidence="2" id="KW-0547">Nucleotide-binding</keyword>
<dbReference type="SUPFAM" id="SSF52540">
    <property type="entry name" value="P-loop containing nucleoside triphosphate hydrolases"/>
    <property type="match status" value="1"/>
</dbReference>
<dbReference type="Proteomes" id="UP000585272">
    <property type="component" value="Unassembled WGS sequence"/>
</dbReference>
<protein>
    <submittedName>
        <fullName evidence="5">Putative ABC transport system ATP-binding protein</fullName>
    </submittedName>
</protein>
<dbReference type="InterPro" id="IPR015854">
    <property type="entry name" value="ABC_transpr_LolD-like"/>
</dbReference>
<dbReference type="InterPro" id="IPR017911">
    <property type="entry name" value="MacB-like_ATP-bd"/>
</dbReference>
<dbReference type="CDD" id="cd03255">
    <property type="entry name" value="ABC_MJ0796_LolCDE_FtsE"/>
    <property type="match status" value="1"/>
</dbReference>
<evidence type="ECO:0000256" key="1">
    <source>
        <dbReference type="ARBA" id="ARBA00022448"/>
    </source>
</evidence>
<proteinExistence type="predicted"/>
<keyword evidence="6" id="KW-1185">Reference proteome</keyword>
<dbReference type="GO" id="GO:0016887">
    <property type="term" value="F:ATP hydrolysis activity"/>
    <property type="evidence" value="ECO:0007669"/>
    <property type="project" value="InterPro"/>
</dbReference>
<organism evidence="5 6">
    <name type="scientific">Conexibacter arvalis</name>
    <dbReference type="NCBI Taxonomy" id="912552"/>
    <lineage>
        <taxon>Bacteria</taxon>
        <taxon>Bacillati</taxon>
        <taxon>Actinomycetota</taxon>
        <taxon>Thermoleophilia</taxon>
        <taxon>Solirubrobacterales</taxon>
        <taxon>Conexibacteraceae</taxon>
        <taxon>Conexibacter</taxon>
    </lineage>
</organism>
<dbReference type="InterPro" id="IPR003439">
    <property type="entry name" value="ABC_transporter-like_ATP-bd"/>
</dbReference>
<keyword evidence="1" id="KW-0813">Transport</keyword>
<keyword evidence="3 5" id="KW-0067">ATP-binding</keyword>